<evidence type="ECO:0000313" key="1">
    <source>
        <dbReference type="EMBL" id="PVZ08200.1"/>
    </source>
</evidence>
<dbReference type="RefSeq" id="WP_116709442.1">
    <property type="nucleotide sequence ID" value="NZ_QEKW01000009.1"/>
</dbReference>
<dbReference type="Proteomes" id="UP000245639">
    <property type="component" value="Unassembled WGS sequence"/>
</dbReference>
<dbReference type="OrthoDB" id="262740at2"/>
<comment type="caution">
    <text evidence="1">The sequence shown here is derived from an EMBL/GenBank/DDBJ whole genome shotgun (WGS) entry which is preliminary data.</text>
</comment>
<protein>
    <recommendedName>
        <fullName evidence="3">Phage protein D</fullName>
    </recommendedName>
</protein>
<evidence type="ECO:0008006" key="3">
    <source>
        <dbReference type="Google" id="ProtNLM"/>
    </source>
</evidence>
<dbReference type="AlphaFoldDB" id="A0A2U1F895"/>
<reference evidence="1 2" key="1">
    <citation type="submission" date="2018-04" db="EMBL/GenBank/DDBJ databases">
        <title>Genomic Encyclopedia of Type Strains, Phase IV (KMG-IV): sequencing the most valuable type-strain genomes for metagenomic binning, comparative biology and taxonomic classification.</title>
        <authorList>
            <person name="Goeker M."/>
        </authorList>
    </citation>
    <scope>NUCLEOTIDE SEQUENCE [LARGE SCALE GENOMIC DNA]</scope>
    <source>
        <strain evidence="1 2">DSM 45771</strain>
    </source>
</reference>
<keyword evidence="2" id="KW-1185">Reference proteome</keyword>
<organism evidence="1 2">
    <name type="scientific">Actinomycetospora cinnamomea</name>
    <dbReference type="NCBI Taxonomy" id="663609"/>
    <lineage>
        <taxon>Bacteria</taxon>
        <taxon>Bacillati</taxon>
        <taxon>Actinomycetota</taxon>
        <taxon>Actinomycetes</taxon>
        <taxon>Pseudonocardiales</taxon>
        <taxon>Pseudonocardiaceae</taxon>
        <taxon>Actinomycetospora</taxon>
    </lineage>
</organism>
<evidence type="ECO:0000313" key="2">
    <source>
        <dbReference type="Proteomes" id="UP000245639"/>
    </source>
</evidence>
<sequence>MFGSELTLLLMMGPVVPVPAPRAVMDALTEVQVTASASSPGGFQLTLTAARTSPIHQVLLPTGFLDPGLRVVITVVVRGVPTVLVDGVLTRQDVAPAEEAGASTVTLTGEDLTLLMDLAVRRDCYPGLSANARVAAVCARYAVHGVVPAPVPPLQPDIPNPAVDIPVQSSTDLAYVRGLARDVGYVFHLEPGPTPGTSIAYWGPEVRVGVPQPALTVGSDTVSNVESLSFGYDGTSAQQLSVTVTEPFTKRAIPVPIPDVGLLRPPLAARPARRLREGPLPDTAGLSTVQAALLGLARTAEADDAVSGSGSVDVLRYGHVLRARRLVGVRGAGLAYDGLYYVRSVTSTLRRGGFTQSFSLARDGVVANVPRVPA</sequence>
<gene>
    <name evidence="1" type="ORF">C8D89_10983</name>
</gene>
<name>A0A2U1F895_9PSEU</name>
<proteinExistence type="predicted"/>
<dbReference type="SUPFAM" id="SSF69279">
    <property type="entry name" value="Phage tail proteins"/>
    <property type="match status" value="1"/>
</dbReference>
<accession>A0A2U1F895</accession>
<dbReference type="EMBL" id="QEKW01000009">
    <property type="protein sequence ID" value="PVZ08200.1"/>
    <property type="molecule type" value="Genomic_DNA"/>
</dbReference>